<evidence type="ECO:0000313" key="5">
    <source>
        <dbReference type="EMBL" id="CAG9764259.1"/>
    </source>
</evidence>
<dbReference type="Gene3D" id="1.20.5.190">
    <property type="match status" value="1"/>
</dbReference>
<dbReference type="CDD" id="cd23767">
    <property type="entry name" value="IQCD"/>
    <property type="match status" value="2"/>
</dbReference>
<sequence length="353" mass="42560">MASVYYLFDDAIHVAEYIVEKYSQQDTNLKVNHCAAIIIQRSYRGYVVRKLHRQKLRAVIILQKYIRGWLVRYHMPDFLQEVYDRKCLNLYNKAATKIQSMWRGVLVRFEIDIKQMMKDKKLLMDKIQGLHISDSLDSQKKRDKEPTIEETDEDEDMVGSGTLFGQNSFLQAQIIKMMFNRHHLLSTEMRRGVLDTTEELKQIEKILKTLPWKSYMNNKRSLYYKYRKYEKCQKPAYHYNFTDPKMRKQEDLNRLRDKSHDLKEEYMDNYVEDTKKPFILHSKVTALPYEQSIMRQGQYTKRNSEITRTEDKSKNISGEDFILTLRDIVRKSKIPPYYVDFWYEECWAHNMVE</sequence>
<evidence type="ECO:0000313" key="6">
    <source>
        <dbReference type="Proteomes" id="UP001152799"/>
    </source>
</evidence>
<dbReference type="Proteomes" id="UP001152799">
    <property type="component" value="Chromosome 2"/>
</dbReference>
<evidence type="ECO:0008006" key="7">
    <source>
        <dbReference type="Google" id="ProtNLM"/>
    </source>
</evidence>
<dbReference type="GO" id="GO:0000278">
    <property type="term" value="P:mitotic cell cycle"/>
    <property type="evidence" value="ECO:0007669"/>
    <property type="project" value="TreeGrafter"/>
</dbReference>
<keyword evidence="4" id="KW-0112">Calmodulin-binding</keyword>
<dbReference type="InterPro" id="IPR000048">
    <property type="entry name" value="IQ_motif_EF-hand-BS"/>
</dbReference>
<evidence type="ECO:0000256" key="2">
    <source>
        <dbReference type="ARBA" id="ARBA00022490"/>
    </source>
</evidence>
<dbReference type="GO" id="GO:0007051">
    <property type="term" value="P:spindle organization"/>
    <property type="evidence" value="ECO:0007669"/>
    <property type="project" value="TreeGrafter"/>
</dbReference>
<dbReference type="AlphaFoldDB" id="A0A9N9MKR2"/>
<dbReference type="SMART" id="SM00015">
    <property type="entry name" value="IQ"/>
    <property type="match status" value="3"/>
</dbReference>
<dbReference type="EMBL" id="OU892278">
    <property type="protein sequence ID" value="CAG9764259.1"/>
    <property type="molecule type" value="Genomic_DNA"/>
</dbReference>
<dbReference type="PANTHER" id="PTHR22706:SF1">
    <property type="entry name" value="ASSEMBLY FACTOR FOR SPINDLE MICROTUBULES"/>
    <property type="match status" value="1"/>
</dbReference>
<dbReference type="GO" id="GO:0005516">
    <property type="term" value="F:calmodulin binding"/>
    <property type="evidence" value="ECO:0007669"/>
    <property type="project" value="UniProtKB-KW"/>
</dbReference>
<comment type="subcellular location">
    <subcellularLocation>
        <location evidence="1">Cytoplasm</location>
    </subcellularLocation>
</comment>
<dbReference type="GO" id="GO:0005737">
    <property type="term" value="C:cytoplasm"/>
    <property type="evidence" value="ECO:0007669"/>
    <property type="project" value="UniProtKB-SubCell"/>
</dbReference>
<reference evidence="5" key="1">
    <citation type="submission" date="2022-01" db="EMBL/GenBank/DDBJ databases">
        <authorList>
            <person name="King R."/>
        </authorList>
    </citation>
    <scope>NUCLEOTIDE SEQUENCE</scope>
</reference>
<accession>A0A9N9MKR2</accession>
<dbReference type="InterPro" id="IPR027417">
    <property type="entry name" value="P-loop_NTPase"/>
</dbReference>
<protein>
    <recommendedName>
        <fullName evidence="7">Spermatogenesis-associated protein 17</fullName>
    </recommendedName>
</protein>
<keyword evidence="3" id="KW-0677">Repeat</keyword>
<dbReference type="OrthoDB" id="190375at2759"/>
<evidence type="ECO:0000256" key="4">
    <source>
        <dbReference type="ARBA" id="ARBA00022860"/>
    </source>
</evidence>
<dbReference type="Pfam" id="PF00612">
    <property type="entry name" value="IQ"/>
    <property type="match status" value="3"/>
</dbReference>
<keyword evidence="6" id="KW-1185">Reference proteome</keyword>
<proteinExistence type="predicted"/>
<evidence type="ECO:0000256" key="3">
    <source>
        <dbReference type="ARBA" id="ARBA00022737"/>
    </source>
</evidence>
<dbReference type="InterPro" id="IPR051185">
    <property type="entry name" value="ASPM"/>
</dbReference>
<name>A0A9N9MKR2_9CUCU</name>
<keyword evidence="2" id="KW-0963">Cytoplasm</keyword>
<dbReference type="SUPFAM" id="SSF52540">
    <property type="entry name" value="P-loop containing nucleoside triphosphate hydrolases"/>
    <property type="match status" value="1"/>
</dbReference>
<organism evidence="5 6">
    <name type="scientific">Ceutorhynchus assimilis</name>
    <name type="common">cabbage seed weevil</name>
    <dbReference type="NCBI Taxonomy" id="467358"/>
    <lineage>
        <taxon>Eukaryota</taxon>
        <taxon>Metazoa</taxon>
        <taxon>Ecdysozoa</taxon>
        <taxon>Arthropoda</taxon>
        <taxon>Hexapoda</taxon>
        <taxon>Insecta</taxon>
        <taxon>Pterygota</taxon>
        <taxon>Neoptera</taxon>
        <taxon>Endopterygota</taxon>
        <taxon>Coleoptera</taxon>
        <taxon>Polyphaga</taxon>
        <taxon>Cucujiformia</taxon>
        <taxon>Curculionidae</taxon>
        <taxon>Ceutorhynchinae</taxon>
        <taxon>Ceutorhynchus</taxon>
    </lineage>
</organism>
<dbReference type="GO" id="GO:0000922">
    <property type="term" value="C:spindle pole"/>
    <property type="evidence" value="ECO:0007669"/>
    <property type="project" value="TreeGrafter"/>
</dbReference>
<gene>
    <name evidence="5" type="ORF">CEUTPL_LOCUS4899</name>
</gene>
<dbReference type="PANTHER" id="PTHR22706">
    <property type="entry name" value="ASSEMBLY FACTOR FOR SPINDLE MICROTUBULES"/>
    <property type="match status" value="1"/>
</dbReference>
<dbReference type="PROSITE" id="PS50096">
    <property type="entry name" value="IQ"/>
    <property type="match status" value="3"/>
</dbReference>
<dbReference type="GO" id="GO:0051295">
    <property type="term" value="P:establishment of meiotic spindle localization"/>
    <property type="evidence" value="ECO:0007669"/>
    <property type="project" value="TreeGrafter"/>
</dbReference>
<evidence type="ECO:0000256" key="1">
    <source>
        <dbReference type="ARBA" id="ARBA00004496"/>
    </source>
</evidence>